<sequence length="1624" mass="179856">MENNNKSSSIGSSSLNIEEEVTVSSSWRCTAKDSQNPTSETGDVPAERGETPTVVVPASPSRLLDGEEQVLALDMITWRIEKKKRSNIPRRKAGKLDLRFGSGRSYGCLGVKRKKILELQNQPVAKFRKGDGGMKPQGDDSLIVKPMNARSYRVLVDSLLGGPNRIDMPAKRDRLSQEGGACVTSVTGATVSLDVEEIAAENCSPRPEKRQRLTFETEQECCNPSAKPVHELEGISHPIEFVEYWVPVQLSNVQLEQYCEMLLSNSRLLSSHSRDPVNSLNGVIISARKCCDHPYLLDQSLRGIVRKGLPSEEYWDADIRLSGKLLLLEKILMEIKRQGLRALIIFQSIGGSGQLSVGRILEDFVCYRFGEKCYMRIDALDARKRKQAALDVFNDKNSGKFVSLIENRACLSSIKLSSVGTVILFDSDLDPQNDLKALRRITISSQFEQLRVFRLYSCFTVEEIVLVLAKNGEAVDSNISSLHHSICQKLLNWGVSHLFNKLDKFHDCKTSVPGSNIFSEQSFVEDVLSELSIHLVSITSDCSFISKVQSSEGAYVRNTSLIGKKAILAEVSEPSRLWKDLRDKQPQWHFLSGSCSRVRKKVQYLEHPTEFPEVETYAARENNLKIVNNRMRKKSKLMQRKWHHVSEKRKLPGKNFWSKRKDGLSTLHPVANDATGVPEVEVMKSDKRKTHPCGWKKMMSSLKPEILQLCDTLRLPENVKGITLRFLKFILKDYNISWDSDSTLRAFQISLCWTAAALLKHDISHKESLVVARLHLKFDCEKEEALYIYSELQKIKQSFKLQLDKLQIVKNESKCERHSNSNEEAWEAEAPTRVEDARNSKSSGPVQLDLEERKLPVDSGSLSLSNQPIYLENGKMRLLDSKLSASVCPEVEDEEIPTAGAHFDLEEGEIPPDGYLDDLEREIPDGGSLRDLEGDMPTAASLGDLEQSEIPSSCQYPNLLDQQVHVTIQSEPVSEAPAHLEDLEEAEIPCAGSARDLEEPGRPNAGSPRDLVGKQILTGGSLGDSKETEIPISCQSPNRADQLGLVIMQEKLESGTLIDNLTEKLEDSDSSKKLHGENLTTAAVEGKFAGIVPIIIELDKESVGMETDPAGCIKQEDEESSSMHPIVDDVPSSVPSENQSAVRDTCLADSAIKAAGETQSEQHEVIIIDDTEECSSPCAQKDCVGLERAESSGAKQDREVFTPNHDRPPKLAPSGTSSSSSQQDIGTVQRQSSTISTPLPASIVPCLSGQSQSGVHVPTQILGVRDASGQQAQVPRQLHESVLLKNASINDMPVQQFMSRLVGDETYADDFRRTDLQDLDSAAPILASPDDHLLHDNRLISETSVVGCSMSAAALQKEIEKLRKEEEQDLKIHEIAMSHIKSEREKEIKEVSRKYDVLLQEAETAQRQKIIKHHTNFRKILAYKLVADVITLKNSNYKLGGAQVPAYDVIHKLFRNFIQQPTLVPVRGPEEQSVASPLGASVSDVPPTAFSNDCGGPCSSSMAFLPRNIEASSELQAAAPHIFFRSHMSLLAPEPPGVSSGNTVQQFRSWSPTASLMQTQPGLSQLQGSYDIHVPGFGDSLPLYRFPPSYDGSPQNLVLPSYTLNASNQRVSETAGIWDAATPF</sequence>
<feature type="coiled-coil region" evidence="2">
    <location>
        <begin position="1352"/>
        <end position="1408"/>
    </location>
</feature>
<dbReference type="GO" id="GO:0140658">
    <property type="term" value="F:ATP-dependent chromatin remodeler activity"/>
    <property type="evidence" value="ECO:0007669"/>
    <property type="project" value="TreeGrafter"/>
</dbReference>
<keyword evidence="6" id="KW-1185">Reference proteome</keyword>
<feature type="domain" description="MOM1 alpha-helical" evidence="4">
    <location>
        <begin position="696"/>
        <end position="816"/>
    </location>
</feature>
<feature type="compositionally biased region" description="Basic and acidic residues" evidence="3">
    <location>
        <begin position="830"/>
        <end position="839"/>
    </location>
</feature>
<organism evidence="5 6">
    <name type="scientific">Turnera subulata</name>
    <dbReference type="NCBI Taxonomy" id="218843"/>
    <lineage>
        <taxon>Eukaryota</taxon>
        <taxon>Viridiplantae</taxon>
        <taxon>Streptophyta</taxon>
        <taxon>Embryophyta</taxon>
        <taxon>Tracheophyta</taxon>
        <taxon>Spermatophyta</taxon>
        <taxon>Magnoliopsida</taxon>
        <taxon>eudicotyledons</taxon>
        <taxon>Gunneridae</taxon>
        <taxon>Pentapetalae</taxon>
        <taxon>rosids</taxon>
        <taxon>fabids</taxon>
        <taxon>Malpighiales</taxon>
        <taxon>Passifloraceae</taxon>
        <taxon>Turnera</taxon>
    </lineage>
</organism>
<dbReference type="Gene3D" id="6.10.250.1310">
    <property type="match status" value="1"/>
</dbReference>
<evidence type="ECO:0000259" key="4">
    <source>
        <dbReference type="Pfam" id="PF25029"/>
    </source>
</evidence>
<dbReference type="PANTHER" id="PTHR45623">
    <property type="entry name" value="CHROMODOMAIN-HELICASE-DNA-BINDING PROTEIN 3-RELATED-RELATED"/>
    <property type="match status" value="1"/>
</dbReference>
<feature type="region of interest" description="Disordered" evidence="3">
    <location>
        <begin position="26"/>
        <end position="53"/>
    </location>
</feature>
<dbReference type="PANTHER" id="PTHR45623:SF51">
    <property type="entry name" value="DNA HELICASE CHROMATIN REGULATOR PHD FAMILY-RELATED"/>
    <property type="match status" value="1"/>
</dbReference>
<evidence type="ECO:0000256" key="1">
    <source>
        <dbReference type="ARBA" id="ARBA00023242"/>
    </source>
</evidence>
<feature type="compositionally biased region" description="Polar residues" evidence="3">
    <location>
        <begin position="26"/>
        <end position="41"/>
    </location>
</feature>
<keyword evidence="2" id="KW-0175">Coiled coil</keyword>
<evidence type="ECO:0000313" key="5">
    <source>
        <dbReference type="EMBL" id="KAJ4829650.1"/>
    </source>
</evidence>
<dbReference type="Proteomes" id="UP001141552">
    <property type="component" value="Unassembled WGS sequence"/>
</dbReference>
<dbReference type="GO" id="GO:0042393">
    <property type="term" value="F:histone binding"/>
    <property type="evidence" value="ECO:0007669"/>
    <property type="project" value="TreeGrafter"/>
</dbReference>
<feature type="compositionally biased region" description="Polar residues" evidence="3">
    <location>
        <begin position="1224"/>
        <end position="1234"/>
    </location>
</feature>
<evidence type="ECO:0000256" key="3">
    <source>
        <dbReference type="SAM" id="MobiDB-lite"/>
    </source>
</evidence>
<accession>A0A9Q0J6S7</accession>
<comment type="caution">
    <text evidence="5">The sequence shown here is derived from an EMBL/GenBank/DDBJ whole genome shotgun (WGS) entry which is preliminary data.</text>
</comment>
<dbReference type="GO" id="GO:0000785">
    <property type="term" value="C:chromatin"/>
    <property type="evidence" value="ECO:0007669"/>
    <property type="project" value="TreeGrafter"/>
</dbReference>
<evidence type="ECO:0000256" key="2">
    <source>
        <dbReference type="SAM" id="Coils"/>
    </source>
</evidence>
<dbReference type="InterPro" id="IPR027417">
    <property type="entry name" value="P-loop_NTPase"/>
</dbReference>
<keyword evidence="1" id="KW-0539">Nucleus</keyword>
<gene>
    <name evidence="5" type="ORF">Tsubulata_036522</name>
</gene>
<dbReference type="SUPFAM" id="SSF52540">
    <property type="entry name" value="P-loop containing nucleoside triphosphate hydrolases"/>
    <property type="match status" value="1"/>
</dbReference>
<dbReference type="Gene3D" id="3.40.50.300">
    <property type="entry name" value="P-loop containing nucleotide triphosphate hydrolases"/>
    <property type="match status" value="1"/>
</dbReference>
<feature type="region of interest" description="Disordered" evidence="3">
    <location>
        <begin position="819"/>
        <end position="848"/>
    </location>
</feature>
<proteinExistence type="predicted"/>
<dbReference type="OrthoDB" id="885191at2759"/>
<feature type="region of interest" description="Disordered" evidence="3">
    <location>
        <begin position="1189"/>
        <end position="1234"/>
    </location>
</feature>
<feature type="compositionally biased region" description="Basic and acidic residues" evidence="3">
    <location>
        <begin position="1189"/>
        <end position="1209"/>
    </location>
</feature>
<dbReference type="GO" id="GO:0005634">
    <property type="term" value="C:nucleus"/>
    <property type="evidence" value="ECO:0007669"/>
    <property type="project" value="TreeGrafter"/>
</dbReference>
<reference evidence="5" key="1">
    <citation type="submission" date="2022-02" db="EMBL/GenBank/DDBJ databases">
        <authorList>
            <person name="Henning P.M."/>
            <person name="McCubbin A.G."/>
            <person name="Shore J.S."/>
        </authorList>
    </citation>
    <scope>NUCLEOTIDE SEQUENCE</scope>
    <source>
        <strain evidence="5">F60SS</strain>
        <tissue evidence="5">Leaves</tissue>
    </source>
</reference>
<protein>
    <recommendedName>
        <fullName evidence="4">MOM1 alpha-helical domain-containing protein</fullName>
    </recommendedName>
</protein>
<dbReference type="InterPro" id="IPR056882">
    <property type="entry name" value="MOM1_dom"/>
</dbReference>
<dbReference type="Pfam" id="PF25029">
    <property type="entry name" value="MOM1"/>
    <property type="match status" value="1"/>
</dbReference>
<feature type="region of interest" description="Disordered" evidence="3">
    <location>
        <begin position="994"/>
        <end position="1013"/>
    </location>
</feature>
<dbReference type="GO" id="GO:0016887">
    <property type="term" value="F:ATP hydrolysis activity"/>
    <property type="evidence" value="ECO:0007669"/>
    <property type="project" value="TreeGrafter"/>
</dbReference>
<evidence type="ECO:0000313" key="6">
    <source>
        <dbReference type="Proteomes" id="UP001141552"/>
    </source>
</evidence>
<feature type="region of interest" description="Disordered" evidence="3">
    <location>
        <begin position="1116"/>
        <end position="1137"/>
    </location>
</feature>
<name>A0A9Q0J6S7_9ROSI</name>
<dbReference type="GO" id="GO:0003682">
    <property type="term" value="F:chromatin binding"/>
    <property type="evidence" value="ECO:0007669"/>
    <property type="project" value="TreeGrafter"/>
</dbReference>
<reference evidence="5" key="2">
    <citation type="journal article" date="2023" name="Plants (Basel)">
        <title>Annotation of the Turnera subulata (Passifloraceae) Draft Genome Reveals the S-Locus Evolved after the Divergence of Turneroideae from Passifloroideae in a Stepwise Manner.</title>
        <authorList>
            <person name="Henning P.M."/>
            <person name="Roalson E.H."/>
            <person name="Mir W."/>
            <person name="McCubbin A.G."/>
            <person name="Shore J.S."/>
        </authorList>
    </citation>
    <scope>NUCLEOTIDE SEQUENCE</scope>
    <source>
        <strain evidence="5">F60SS</strain>
    </source>
</reference>
<dbReference type="GO" id="GO:0003677">
    <property type="term" value="F:DNA binding"/>
    <property type="evidence" value="ECO:0007669"/>
    <property type="project" value="TreeGrafter"/>
</dbReference>
<dbReference type="EMBL" id="JAKUCV010005837">
    <property type="protein sequence ID" value="KAJ4829650.1"/>
    <property type="molecule type" value="Genomic_DNA"/>
</dbReference>